<name>A0A0S3SB19_PHAAN</name>
<dbReference type="Pfam" id="PF04937">
    <property type="entry name" value="DUF659"/>
    <property type="match status" value="1"/>
</dbReference>
<feature type="domain" description="HAT C-terminal dimerisation" evidence="3">
    <location>
        <begin position="336"/>
        <end position="405"/>
    </location>
</feature>
<proteinExistence type="predicted"/>
<dbReference type="SUPFAM" id="SSF53098">
    <property type="entry name" value="Ribonuclease H-like"/>
    <property type="match status" value="1"/>
</dbReference>
<feature type="region of interest" description="Disordered" evidence="1">
    <location>
        <begin position="477"/>
        <end position="509"/>
    </location>
</feature>
<dbReference type="OrthoDB" id="1741262at2759"/>
<feature type="compositionally biased region" description="Acidic residues" evidence="1">
    <location>
        <begin position="490"/>
        <end position="501"/>
    </location>
</feature>
<gene>
    <name evidence="4" type="primary">Vigan.06G124400</name>
    <name evidence="4" type="ORF">VIGAN_06124400</name>
</gene>
<reference evidence="4 5" key="1">
    <citation type="journal article" date="2015" name="Sci. Rep.">
        <title>The power of single molecule real-time sequencing technology in the de novo assembly of a eukaryotic genome.</title>
        <authorList>
            <person name="Sakai H."/>
            <person name="Naito K."/>
            <person name="Ogiso-Tanaka E."/>
            <person name="Takahashi Y."/>
            <person name="Iseki K."/>
            <person name="Muto C."/>
            <person name="Satou K."/>
            <person name="Teruya K."/>
            <person name="Shiroma A."/>
            <person name="Shimoji M."/>
            <person name="Hirano T."/>
            <person name="Itoh T."/>
            <person name="Kaga A."/>
            <person name="Tomooka N."/>
        </authorList>
    </citation>
    <scope>NUCLEOTIDE SEQUENCE [LARGE SCALE GENOMIC DNA]</scope>
    <source>
        <strain evidence="5">cv. Shumari</strain>
    </source>
</reference>
<dbReference type="AlphaFoldDB" id="A0A0S3SB19"/>
<dbReference type="Proteomes" id="UP000291084">
    <property type="component" value="Chromosome 6"/>
</dbReference>
<evidence type="ECO:0000313" key="4">
    <source>
        <dbReference type="EMBL" id="BAT90072.1"/>
    </source>
</evidence>
<dbReference type="EMBL" id="AP015039">
    <property type="protein sequence ID" value="BAT90072.1"/>
    <property type="molecule type" value="Genomic_DNA"/>
</dbReference>
<dbReference type="PANTHER" id="PTHR32166">
    <property type="entry name" value="OSJNBA0013A04.12 PROTEIN"/>
    <property type="match status" value="1"/>
</dbReference>
<keyword evidence="5" id="KW-1185">Reference proteome</keyword>
<feature type="domain" description="DUF659" evidence="2">
    <location>
        <begin position="1"/>
        <end position="117"/>
    </location>
</feature>
<evidence type="ECO:0000259" key="3">
    <source>
        <dbReference type="Pfam" id="PF05699"/>
    </source>
</evidence>
<dbReference type="GO" id="GO:0046983">
    <property type="term" value="F:protein dimerization activity"/>
    <property type="evidence" value="ECO:0007669"/>
    <property type="project" value="InterPro"/>
</dbReference>
<evidence type="ECO:0000313" key="5">
    <source>
        <dbReference type="Proteomes" id="UP000291084"/>
    </source>
</evidence>
<evidence type="ECO:0000259" key="2">
    <source>
        <dbReference type="Pfam" id="PF04937"/>
    </source>
</evidence>
<sequence length="509" mass="58803">MSDGWTDRKRRSICNFLVNSPRGTVFLYSLDTSDISKTADKVFKMLDDVVEFVGEENVVQVVTDNAANFKAAGELLMQKREKLYWTPCAAHCIDLIFEDFEKNLKVHELTIKKGRKITTYIYGRSMLISLLKKFTKGRDLIRPGVTRFATAYLTLACLHELKASLLTMFSSEEWKTSKFGTSQEGRKVAHVVLDSRFWKNVSICLKAAAPLMVVLRLVDSDVKPAMGFIYEEMDCAKEKIRSNFNNIKKSYEEVWRIIDARWDNQLHRPLHAAAYFLNPHFHYEPNFRSDDGGEVKEGLYFCMRRMIPDMAERRKINLQIVEFHNARGLFGMEDAKECRKELNPGEWWDMFGDGTPELKRFAIRILSLTCSSSGCERNWSSFEMVHTKRRNRLHQKKMNDLVYVMYNSKLKSRQIRKTIALPFDDIESDDEWIAEETDDVVEIDQVEGENDSENVHLDGATTDPILDALDLDNITFENNEDAQAQHSSEEELDDDDDGDDDAIIRGLED</sequence>
<feature type="compositionally biased region" description="Polar residues" evidence="1">
    <location>
        <begin position="477"/>
        <end position="486"/>
    </location>
</feature>
<evidence type="ECO:0008006" key="6">
    <source>
        <dbReference type="Google" id="ProtNLM"/>
    </source>
</evidence>
<dbReference type="PANTHER" id="PTHR32166:SF122">
    <property type="entry name" value="OS09G0499600 PROTEIN"/>
    <property type="match status" value="1"/>
</dbReference>
<organism evidence="4 5">
    <name type="scientific">Vigna angularis var. angularis</name>
    <dbReference type="NCBI Taxonomy" id="157739"/>
    <lineage>
        <taxon>Eukaryota</taxon>
        <taxon>Viridiplantae</taxon>
        <taxon>Streptophyta</taxon>
        <taxon>Embryophyta</taxon>
        <taxon>Tracheophyta</taxon>
        <taxon>Spermatophyta</taxon>
        <taxon>Magnoliopsida</taxon>
        <taxon>eudicotyledons</taxon>
        <taxon>Gunneridae</taxon>
        <taxon>Pentapetalae</taxon>
        <taxon>rosids</taxon>
        <taxon>fabids</taxon>
        <taxon>Fabales</taxon>
        <taxon>Fabaceae</taxon>
        <taxon>Papilionoideae</taxon>
        <taxon>50 kb inversion clade</taxon>
        <taxon>NPAAA clade</taxon>
        <taxon>indigoferoid/millettioid clade</taxon>
        <taxon>Phaseoleae</taxon>
        <taxon>Vigna</taxon>
    </lineage>
</organism>
<dbReference type="InterPro" id="IPR008906">
    <property type="entry name" value="HATC_C_dom"/>
</dbReference>
<dbReference type="Pfam" id="PF05699">
    <property type="entry name" value="Dimer_Tnp_hAT"/>
    <property type="match status" value="1"/>
</dbReference>
<accession>A0A0S3SB19</accession>
<dbReference type="InterPro" id="IPR007021">
    <property type="entry name" value="DUF659"/>
</dbReference>
<dbReference type="InterPro" id="IPR012337">
    <property type="entry name" value="RNaseH-like_sf"/>
</dbReference>
<evidence type="ECO:0000256" key="1">
    <source>
        <dbReference type="SAM" id="MobiDB-lite"/>
    </source>
</evidence>
<protein>
    <recommendedName>
        <fullName evidence="6">DUF659 domain-containing protein</fullName>
    </recommendedName>
</protein>